<feature type="binding site" evidence="4">
    <location>
        <position position="67"/>
    </location>
    <ligand>
        <name>Mg(2+)</name>
        <dbReference type="ChEBI" id="CHEBI:18420"/>
        <label>1</label>
    </ligand>
</feature>
<dbReference type="EMBL" id="JAKHSK010000001">
    <property type="protein sequence ID" value="MCL6216750.1"/>
    <property type="molecule type" value="Genomic_DNA"/>
</dbReference>
<evidence type="ECO:0000313" key="7">
    <source>
        <dbReference type="Proteomes" id="UP001139521"/>
    </source>
</evidence>
<feature type="binding site" evidence="4">
    <location>
        <position position="225"/>
    </location>
    <ligand>
        <name>substrate</name>
    </ligand>
</feature>
<evidence type="ECO:0000256" key="4">
    <source>
        <dbReference type="HAMAP-Rule" id="MF_02095"/>
    </source>
</evidence>
<dbReference type="PROSITE" id="PS00629">
    <property type="entry name" value="IMP_1"/>
    <property type="match status" value="1"/>
</dbReference>
<dbReference type="GO" id="GO:0000287">
    <property type="term" value="F:magnesium ion binding"/>
    <property type="evidence" value="ECO:0007669"/>
    <property type="project" value="UniProtKB-UniRule"/>
</dbReference>
<feature type="binding site" evidence="4">
    <location>
        <position position="87"/>
    </location>
    <ligand>
        <name>Mg(2+)</name>
        <dbReference type="ChEBI" id="CHEBI:18420"/>
        <label>1</label>
    </ligand>
</feature>
<feature type="binding site" evidence="4">
    <location>
        <position position="225"/>
    </location>
    <ligand>
        <name>Mg(2+)</name>
        <dbReference type="ChEBI" id="CHEBI:18420"/>
        <label>2</label>
    </ligand>
</feature>
<dbReference type="GO" id="GO:0000103">
    <property type="term" value="P:sulfate assimilation"/>
    <property type="evidence" value="ECO:0007669"/>
    <property type="project" value="TreeGrafter"/>
</dbReference>
<evidence type="ECO:0000256" key="2">
    <source>
        <dbReference type="ARBA" id="ARBA00022723"/>
    </source>
</evidence>
<dbReference type="Proteomes" id="UP001139521">
    <property type="component" value="Unassembled WGS sequence"/>
</dbReference>
<comment type="function">
    <text evidence="4">Converts adenosine-3',5'-bisphosphate (PAP) to AMP.</text>
</comment>
<feature type="binding site" evidence="4 5">
    <location>
        <position position="90"/>
    </location>
    <ligand>
        <name>Mg(2+)</name>
        <dbReference type="ChEBI" id="CHEBI:18420"/>
        <label>2</label>
    </ligand>
</feature>
<dbReference type="Pfam" id="PF00459">
    <property type="entry name" value="Inositol_P"/>
    <property type="match status" value="1"/>
</dbReference>
<dbReference type="GO" id="GO:0008441">
    <property type="term" value="F:3'(2'),5'-bisphosphate nucleotidase activity"/>
    <property type="evidence" value="ECO:0007669"/>
    <property type="project" value="UniProtKB-UniRule"/>
</dbReference>
<name>A0A9X2CJT9_9FLAO</name>
<feature type="binding site" evidence="4">
    <location>
        <begin position="89"/>
        <end position="92"/>
    </location>
    <ligand>
        <name>substrate</name>
    </ligand>
</feature>
<dbReference type="PANTHER" id="PTHR43028">
    <property type="entry name" value="3'(2'),5'-BISPHOSPHATE NUCLEOTIDASE 1"/>
    <property type="match status" value="1"/>
</dbReference>
<dbReference type="PANTHER" id="PTHR43028:SF5">
    <property type="entry name" value="3'(2'),5'-BISPHOSPHATE NUCLEOTIDASE 1"/>
    <property type="match status" value="1"/>
</dbReference>
<dbReference type="SUPFAM" id="SSF56655">
    <property type="entry name" value="Carbohydrate phosphatase"/>
    <property type="match status" value="1"/>
</dbReference>
<comment type="catalytic activity">
    <reaction evidence="1 4">
        <text>adenosine 3',5'-bisphosphate + H2O = AMP + phosphate</text>
        <dbReference type="Rhea" id="RHEA:10040"/>
        <dbReference type="ChEBI" id="CHEBI:15377"/>
        <dbReference type="ChEBI" id="CHEBI:43474"/>
        <dbReference type="ChEBI" id="CHEBI:58343"/>
        <dbReference type="ChEBI" id="CHEBI:456215"/>
        <dbReference type="EC" id="3.1.3.7"/>
    </reaction>
</comment>
<evidence type="ECO:0000256" key="1">
    <source>
        <dbReference type="ARBA" id="ARBA00001625"/>
    </source>
</evidence>
<dbReference type="Gene3D" id="3.30.540.10">
    <property type="entry name" value="Fructose-1,6-Bisphosphatase, subunit A, domain 1"/>
    <property type="match status" value="1"/>
</dbReference>
<dbReference type="NCBIfam" id="TIGR01331">
    <property type="entry name" value="bisphos_cysQ"/>
    <property type="match status" value="1"/>
</dbReference>
<comment type="cofactor">
    <cofactor evidence="4 5">
        <name>Mg(2+)</name>
        <dbReference type="ChEBI" id="CHEBI:18420"/>
    </cofactor>
</comment>
<dbReference type="InterPro" id="IPR050725">
    <property type="entry name" value="CysQ/Inositol_MonoPase"/>
</dbReference>
<comment type="subcellular location">
    <subcellularLocation>
        <location evidence="4">Cell membrane</location>
        <topology evidence="4">Peripheral membrane protein</topology>
        <orientation evidence="4">Cytoplasmic side</orientation>
    </subcellularLocation>
</comment>
<feature type="binding site" evidence="4">
    <location>
        <position position="87"/>
    </location>
    <ligand>
        <name>Mg(2+)</name>
        <dbReference type="ChEBI" id="CHEBI:18420"/>
        <label>2</label>
    </ligand>
</feature>
<keyword evidence="2 4" id="KW-0479">Metal-binding</keyword>
<feature type="binding site" evidence="5">
    <location>
        <position position="87"/>
    </location>
    <ligand>
        <name>Mg(2+)</name>
        <dbReference type="ChEBI" id="CHEBI:18420"/>
        <label>1</label>
        <note>catalytic</note>
    </ligand>
</feature>
<dbReference type="InterPro" id="IPR006240">
    <property type="entry name" value="CysQ"/>
</dbReference>
<feature type="binding site" evidence="5">
    <location>
        <position position="225"/>
    </location>
    <ligand>
        <name>Mg(2+)</name>
        <dbReference type="ChEBI" id="CHEBI:18420"/>
        <label>1</label>
        <note>catalytic</note>
    </ligand>
</feature>
<protein>
    <recommendedName>
        <fullName evidence="4">3'(2'),5'-bisphosphate nucleotidase CysQ</fullName>
        <ecNumber evidence="4">3.1.3.7</ecNumber>
    </recommendedName>
    <alternativeName>
        <fullName evidence="4">3'(2'),5-bisphosphonucleoside 3'(2')-phosphohydrolase</fullName>
    </alternativeName>
    <alternativeName>
        <fullName evidence="4">3'-phosphoadenosine 5'-phosphate phosphatase</fullName>
        <shortName evidence="4">PAP phosphatase</shortName>
    </alternativeName>
</protein>
<evidence type="ECO:0000256" key="3">
    <source>
        <dbReference type="ARBA" id="ARBA00022842"/>
    </source>
</evidence>
<reference evidence="6" key="1">
    <citation type="submission" date="2022-01" db="EMBL/GenBank/DDBJ databases">
        <title>Genome sequencing of Zunongwangia sp. M21534 genome.</title>
        <authorList>
            <person name="Chen Y."/>
            <person name="Dong C."/>
            <person name="Shao Z."/>
        </authorList>
    </citation>
    <scope>NUCLEOTIDE SEQUENCE</scope>
    <source>
        <strain evidence="6">MCCC M21534</strain>
    </source>
</reference>
<keyword evidence="7" id="KW-1185">Reference proteome</keyword>
<keyword evidence="3 4" id="KW-0460">Magnesium</keyword>
<dbReference type="AlphaFoldDB" id="A0A9X2CJT9"/>
<feature type="binding site" evidence="5">
    <location>
        <position position="67"/>
    </location>
    <ligand>
        <name>Mg(2+)</name>
        <dbReference type="ChEBI" id="CHEBI:18420"/>
        <label>1</label>
        <note>catalytic</note>
    </ligand>
</feature>
<dbReference type="Gene3D" id="3.40.190.80">
    <property type="match status" value="1"/>
</dbReference>
<comment type="caution">
    <text evidence="6">The sequence shown here is derived from an EMBL/GenBank/DDBJ whole genome shotgun (WGS) entry which is preliminary data.</text>
</comment>
<dbReference type="CDD" id="cd01638">
    <property type="entry name" value="CysQ"/>
    <property type="match status" value="1"/>
</dbReference>
<feature type="binding site" evidence="4">
    <location>
        <position position="67"/>
    </location>
    <ligand>
        <name>substrate</name>
    </ligand>
</feature>
<organism evidence="6 7">
    <name type="scientific">Zunongwangia pacifica</name>
    <dbReference type="NCBI Taxonomy" id="2911062"/>
    <lineage>
        <taxon>Bacteria</taxon>
        <taxon>Pseudomonadati</taxon>
        <taxon>Bacteroidota</taxon>
        <taxon>Flavobacteriia</taxon>
        <taxon>Flavobacteriales</taxon>
        <taxon>Flavobacteriaceae</taxon>
        <taxon>Zunongwangia</taxon>
    </lineage>
</organism>
<sequence>MELKNNYLDIALQACFKASEAVMNIYKKDDFGVQWKVDDSPLTKADLEAHNIIKMELSQTGLPILSEEGRDIPFEERKSWETLWIVDPIDGTKEFIKRSGEFTINIALVTRKNPVLGVVYAPALGIIYWNDCYQNAYKLQNVYSNADFNAAVDTANVLPLKKAHHNYIIATSKSHLSEKTKDFIKQKSENTKVEILAKGSSLKMCMVAEGAVDCYPRLGTTMEWDTAAAHAICLSAKKNIRNYTTNLELSYNKETLKNDWFLAK</sequence>
<keyword evidence="4" id="KW-0472">Membrane</keyword>
<keyword evidence="4" id="KW-1003">Cell membrane</keyword>
<dbReference type="EC" id="3.1.3.7" evidence="4"/>
<dbReference type="GO" id="GO:0050427">
    <property type="term" value="P:3'-phosphoadenosine 5'-phosphosulfate metabolic process"/>
    <property type="evidence" value="ECO:0007669"/>
    <property type="project" value="TreeGrafter"/>
</dbReference>
<evidence type="ECO:0000313" key="6">
    <source>
        <dbReference type="EMBL" id="MCL6216750.1"/>
    </source>
</evidence>
<keyword evidence="4 6" id="KW-0378">Hydrolase</keyword>
<dbReference type="InterPro" id="IPR020583">
    <property type="entry name" value="Inositol_monoP_metal-BS"/>
</dbReference>
<dbReference type="RefSeq" id="WP_249599744.1">
    <property type="nucleotide sequence ID" value="NZ_JAKHSK010000001.1"/>
</dbReference>
<proteinExistence type="inferred from homology"/>
<accession>A0A9X2CJT9</accession>
<evidence type="ECO:0000256" key="5">
    <source>
        <dbReference type="PIRSR" id="PIRSR600760-2"/>
    </source>
</evidence>
<gene>
    <name evidence="4 6" type="primary">cysQ</name>
    <name evidence="6" type="ORF">L1967_00440</name>
</gene>
<feature type="binding site" evidence="5">
    <location>
        <position position="89"/>
    </location>
    <ligand>
        <name>Mg(2+)</name>
        <dbReference type="ChEBI" id="CHEBI:18420"/>
        <label>1</label>
        <note>catalytic</note>
    </ligand>
</feature>
<dbReference type="HAMAP" id="MF_02095">
    <property type="entry name" value="CysQ"/>
    <property type="match status" value="1"/>
</dbReference>
<comment type="similarity">
    <text evidence="4">Belongs to the inositol monophosphatase superfamily. CysQ family.</text>
</comment>
<dbReference type="GO" id="GO:0005886">
    <property type="term" value="C:plasma membrane"/>
    <property type="evidence" value="ECO:0007669"/>
    <property type="project" value="UniProtKB-SubCell"/>
</dbReference>
<feature type="binding site" evidence="4">
    <location>
        <position position="89"/>
    </location>
    <ligand>
        <name>Mg(2+)</name>
        <dbReference type="ChEBI" id="CHEBI:18420"/>
        <label>1</label>
    </ligand>
</feature>
<dbReference type="InterPro" id="IPR000760">
    <property type="entry name" value="Inositol_monophosphatase-like"/>
</dbReference>